<evidence type="ECO:0000256" key="5">
    <source>
        <dbReference type="HAMAP-Rule" id="MF_00518"/>
    </source>
</evidence>
<dbReference type="HAMAP" id="MF_00518">
    <property type="entry name" value="Deacylase_Dtd"/>
    <property type="match status" value="1"/>
</dbReference>
<dbReference type="OrthoDB" id="9801395at2"/>
<dbReference type="EC" id="3.1.1.96" evidence="5"/>
<dbReference type="GO" id="GO:0019478">
    <property type="term" value="P:D-amino acid catabolic process"/>
    <property type="evidence" value="ECO:0007669"/>
    <property type="project" value="UniProtKB-UniRule"/>
</dbReference>
<protein>
    <recommendedName>
        <fullName evidence="5">D-aminoacyl-tRNA deacylase</fullName>
        <shortName evidence="5">DTD</shortName>
        <ecNumber evidence="5">3.1.1.96</ecNumber>
    </recommendedName>
    <alternativeName>
        <fullName evidence="5">Gly-tRNA(Ala) deacylase</fullName>
        <ecNumber evidence="5">3.1.1.-</ecNumber>
    </alternativeName>
</protein>
<comment type="catalytic activity">
    <reaction evidence="5">
        <text>a D-aminoacyl-tRNA + H2O = a tRNA + a D-alpha-amino acid + H(+)</text>
        <dbReference type="Rhea" id="RHEA:13953"/>
        <dbReference type="Rhea" id="RHEA-COMP:10123"/>
        <dbReference type="Rhea" id="RHEA-COMP:10124"/>
        <dbReference type="ChEBI" id="CHEBI:15377"/>
        <dbReference type="ChEBI" id="CHEBI:15378"/>
        <dbReference type="ChEBI" id="CHEBI:59871"/>
        <dbReference type="ChEBI" id="CHEBI:78442"/>
        <dbReference type="ChEBI" id="CHEBI:79333"/>
        <dbReference type="EC" id="3.1.1.96"/>
    </reaction>
</comment>
<dbReference type="GO" id="GO:0106026">
    <property type="term" value="F:Gly-tRNA(Ala) deacylase activity"/>
    <property type="evidence" value="ECO:0007669"/>
    <property type="project" value="UniProtKB-UniRule"/>
</dbReference>
<dbReference type="GO" id="GO:0000049">
    <property type="term" value="F:tRNA binding"/>
    <property type="evidence" value="ECO:0007669"/>
    <property type="project" value="UniProtKB-UniRule"/>
</dbReference>
<comment type="similarity">
    <text evidence="1 5">Belongs to the DTD family.</text>
</comment>
<dbReference type="AlphaFoldDB" id="A0A4Q2AY36"/>
<evidence type="ECO:0000313" key="9">
    <source>
        <dbReference type="Proteomes" id="UP000306855"/>
    </source>
</evidence>
<dbReference type="EC" id="3.1.1.-" evidence="5"/>
<keyword evidence="3 5" id="KW-0820">tRNA-binding</keyword>
<keyword evidence="4 5" id="KW-0694">RNA-binding</keyword>
<comment type="caution">
    <text evidence="6">The sequence shown here is derived from an EMBL/GenBank/DDBJ whole genome shotgun (WGS) entry which is preliminary data.</text>
</comment>
<dbReference type="PANTHER" id="PTHR10472:SF5">
    <property type="entry name" value="D-AMINOACYL-TRNA DEACYLASE 1"/>
    <property type="match status" value="1"/>
</dbReference>
<dbReference type="Gene3D" id="3.50.80.10">
    <property type="entry name" value="D-tyrosyl-tRNA(Tyr) deacylase"/>
    <property type="match status" value="1"/>
</dbReference>
<comment type="catalytic activity">
    <reaction evidence="5">
        <text>glycyl-tRNA(Ala) + H2O = tRNA(Ala) + glycine + H(+)</text>
        <dbReference type="Rhea" id="RHEA:53744"/>
        <dbReference type="Rhea" id="RHEA-COMP:9657"/>
        <dbReference type="Rhea" id="RHEA-COMP:13640"/>
        <dbReference type="ChEBI" id="CHEBI:15377"/>
        <dbReference type="ChEBI" id="CHEBI:15378"/>
        <dbReference type="ChEBI" id="CHEBI:57305"/>
        <dbReference type="ChEBI" id="CHEBI:78442"/>
        <dbReference type="ChEBI" id="CHEBI:78522"/>
    </reaction>
</comment>
<dbReference type="InterPro" id="IPR023509">
    <property type="entry name" value="DTD-like_sf"/>
</dbReference>
<comment type="subunit">
    <text evidence="5">Homodimer.</text>
</comment>
<dbReference type="Proteomes" id="UP000306855">
    <property type="component" value="Unassembled WGS sequence"/>
</dbReference>
<gene>
    <name evidence="5" type="primary">dtd</name>
    <name evidence="6" type="ORF">D6C19_04475</name>
    <name evidence="7" type="ORF">E5340_04805</name>
</gene>
<reference evidence="7 9" key="2">
    <citation type="submission" date="2019-04" db="EMBL/GenBank/DDBJ databases">
        <title>Microbes associate with the intestines of laboratory mice.</title>
        <authorList>
            <person name="Navarre W."/>
            <person name="Wong E."/>
            <person name="Huang K."/>
            <person name="Tropini C."/>
            <person name="Ng K."/>
            <person name="Yu B."/>
        </authorList>
    </citation>
    <scope>NUCLEOTIDE SEQUENCE [LARGE SCALE GENOMIC DNA]</scope>
    <source>
        <strain evidence="7 9">NM26_J9</strain>
    </source>
</reference>
<comment type="domain">
    <text evidence="5">A Gly-cisPro motif from one monomer fits into the active site of the other monomer to allow specific chiral rejection of L-amino acids.</text>
</comment>
<accession>A0A4Q2AY36</accession>
<proteinExistence type="inferred from homology"/>
<dbReference type="EMBL" id="QZFR01000023">
    <property type="protein sequence ID" value="RXV74700.1"/>
    <property type="molecule type" value="Genomic_DNA"/>
</dbReference>
<comment type="function">
    <text evidence="5">An aminoacyl-tRNA editing enzyme that deacylates mischarged D-aminoacyl-tRNAs. Also deacylates mischarged glycyl-tRNA(Ala), protecting cells against glycine mischarging by AlaRS. Acts via tRNA-based rather than protein-based catalysis; rejects L-amino acids rather than detecting D-amino acids in the active site. By recycling D-aminoacyl-tRNA to D-amino acids and free tRNA molecules, this enzyme counteracts the toxicity associated with the formation of D-aminoacyl-tRNA entities in vivo and helps enforce protein L-homochirality.</text>
</comment>
<name>A0A4Q2AY36_9LACO</name>
<dbReference type="GO" id="GO:0051500">
    <property type="term" value="F:D-tyrosyl-tRNA(Tyr) deacylase activity"/>
    <property type="evidence" value="ECO:0007669"/>
    <property type="project" value="TreeGrafter"/>
</dbReference>
<reference evidence="6 8" key="1">
    <citation type="submission" date="2018-09" db="EMBL/GenBank/DDBJ databases">
        <title>Murine metabolic-syndrome-specific gut microbial biobank.</title>
        <authorList>
            <person name="Liu C."/>
        </authorList>
    </citation>
    <scope>NUCLEOTIDE SEQUENCE [LARGE SCALE GENOMIC DNA]</scope>
    <source>
        <strain evidence="6 8">C-30</strain>
    </source>
</reference>
<keyword evidence="2 5" id="KW-0963">Cytoplasm</keyword>
<evidence type="ECO:0000313" key="6">
    <source>
        <dbReference type="EMBL" id="RXV74700.1"/>
    </source>
</evidence>
<dbReference type="SUPFAM" id="SSF69500">
    <property type="entry name" value="DTD-like"/>
    <property type="match status" value="1"/>
</dbReference>
<dbReference type="Proteomes" id="UP000289316">
    <property type="component" value="Unassembled WGS sequence"/>
</dbReference>
<feature type="short sequence motif" description="Gly-cisPro motif, important for rejection of L-amino acids" evidence="5">
    <location>
        <begin position="137"/>
        <end position="138"/>
    </location>
</feature>
<sequence length="148" mass="16184">MRVVLQRVKKASVAIAEQTVGQINQGLMLLVGFQTGDGSEQIDHLVKKIANCRIFSDEEGKLNLNVQQIAGEILSISQFTLYADTKKGNRPSFTKAQEPAKAAANYAEFNQKLQALGLEVQTGEFGADMQVSLINDGPVTIIFDTENR</sequence>
<dbReference type="GO" id="GO:0005737">
    <property type="term" value="C:cytoplasm"/>
    <property type="evidence" value="ECO:0007669"/>
    <property type="project" value="UniProtKB-SubCell"/>
</dbReference>
<evidence type="ECO:0000256" key="2">
    <source>
        <dbReference type="ARBA" id="ARBA00022490"/>
    </source>
</evidence>
<comment type="subcellular location">
    <subcellularLocation>
        <location evidence="5">Cytoplasm</location>
    </subcellularLocation>
</comment>
<evidence type="ECO:0000313" key="8">
    <source>
        <dbReference type="Proteomes" id="UP000289316"/>
    </source>
</evidence>
<dbReference type="RefSeq" id="WP_004047578.1">
    <property type="nucleotide sequence ID" value="NZ_CABIVU010000002.1"/>
</dbReference>
<evidence type="ECO:0000256" key="4">
    <source>
        <dbReference type="ARBA" id="ARBA00022884"/>
    </source>
</evidence>
<evidence type="ECO:0000256" key="3">
    <source>
        <dbReference type="ARBA" id="ARBA00022555"/>
    </source>
</evidence>
<dbReference type="CDD" id="cd00563">
    <property type="entry name" value="Dtyr_deacylase"/>
    <property type="match status" value="1"/>
</dbReference>
<dbReference type="PANTHER" id="PTHR10472">
    <property type="entry name" value="D-TYROSYL-TRNA TYR DEACYLASE"/>
    <property type="match status" value="1"/>
</dbReference>
<organism evidence="6 8">
    <name type="scientific">Ligilactobacillus murinus</name>
    <dbReference type="NCBI Taxonomy" id="1622"/>
    <lineage>
        <taxon>Bacteria</taxon>
        <taxon>Bacillati</taxon>
        <taxon>Bacillota</taxon>
        <taxon>Bacilli</taxon>
        <taxon>Lactobacillales</taxon>
        <taxon>Lactobacillaceae</taxon>
        <taxon>Ligilactobacillus</taxon>
    </lineage>
</organism>
<dbReference type="InterPro" id="IPR003732">
    <property type="entry name" value="Daa-tRNA_deacyls_DTD"/>
</dbReference>
<dbReference type="NCBIfam" id="TIGR00256">
    <property type="entry name" value="D-aminoacyl-tRNA deacylase"/>
    <property type="match status" value="1"/>
</dbReference>
<evidence type="ECO:0000313" key="7">
    <source>
        <dbReference type="EMBL" id="TGY55755.1"/>
    </source>
</evidence>
<keyword evidence="5 6" id="KW-0378">Hydrolase</keyword>
<dbReference type="GO" id="GO:0043908">
    <property type="term" value="F:Ser(Gly)-tRNA(Ala) hydrolase activity"/>
    <property type="evidence" value="ECO:0007669"/>
    <property type="project" value="UniProtKB-UniRule"/>
</dbReference>
<dbReference type="EMBL" id="SRYK01000017">
    <property type="protein sequence ID" value="TGY55755.1"/>
    <property type="molecule type" value="Genomic_DNA"/>
</dbReference>
<dbReference type="FunFam" id="3.50.80.10:FF:000001">
    <property type="entry name" value="D-aminoacyl-tRNA deacylase"/>
    <property type="match status" value="1"/>
</dbReference>
<dbReference type="Pfam" id="PF02580">
    <property type="entry name" value="Tyr_Deacylase"/>
    <property type="match status" value="1"/>
</dbReference>
<evidence type="ECO:0000256" key="1">
    <source>
        <dbReference type="ARBA" id="ARBA00009673"/>
    </source>
</evidence>